<evidence type="ECO:0000313" key="1">
    <source>
        <dbReference type="EMBL" id="KWU03478.1"/>
    </source>
</evidence>
<accession>A0A109DDK5</accession>
<dbReference type="EMBL" id="LJGP01000025">
    <property type="protein sequence ID" value="KWU03478.1"/>
    <property type="molecule type" value="Genomic_DNA"/>
</dbReference>
<proteinExistence type="predicted"/>
<comment type="caution">
    <text evidence="1">The sequence shown here is derived from an EMBL/GenBank/DDBJ whole genome shotgun (WGS) entry which is preliminary data.</text>
</comment>
<dbReference type="PATRIC" id="fig|47770.28.peg.853"/>
<organism evidence="1 2">
    <name type="scientific">Lactobacillus crispatus</name>
    <dbReference type="NCBI Taxonomy" id="47770"/>
    <lineage>
        <taxon>Bacteria</taxon>
        <taxon>Bacillati</taxon>
        <taxon>Bacillota</taxon>
        <taxon>Bacilli</taxon>
        <taxon>Lactobacillales</taxon>
        <taxon>Lactobacillaceae</taxon>
        <taxon>Lactobacillus</taxon>
    </lineage>
</organism>
<name>A0A109DDK5_9LACO</name>
<dbReference type="AlphaFoldDB" id="A0A109DDK5"/>
<reference evidence="1 2" key="1">
    <citation type="journal article" date="2016" name="Microbiology (Mosc.)">
        <title>Comparison of Lactobacillus crispatus isolates from Lactobacillus-dominated vaginal microbiomes with isolates from microbiomes containing bacterial vaginosis-associated bacteria.</title>
        <authorList>
            <person name="Abdelmaksoud A.A."/>
            <person name="Koparde V.N."/>
            <person name="Sheth N.U."/>
            <person name="Serrano M.G."/>
            <person name="Glascock A.L."/>
            <person name="Fettweis J.M."/>
            <person name="Strauss Iii J.F."/>
            <person name="Buck G.A."/>
            <person name="Jefferson K.K."/>
        </authorList>
    </citation>
    <scope>NUCLEOTIDE SEQUENCE [LARGE SCALE GENOMIC DNA]</scope>
    <source>
        <strain evidence="1 2">VMC3</strain>
    </source>
</reference>
<dbReference type="RefSeq" id="WP_060462218.1">
    <property type="nucleotide sequence ID" value="NZ_AP025162.1"/>
</dbReference>
<evidence type="ECO:0000313" key="2">
    <source>
        <dbReference type="Proteomes" id="UP000067598"/>
    </source>
</evidence>
<protein>
    <submittedName>
        <fullName evidence="1">Uncharacterized protein</fullName>
    </submittedName>
</protein>
<gene>
    <name evidence="1" type="ORF">AEL95_07080</name>
</gene>
<sequence>MDVNKMDFEEARNKLQMIEEMLNRMPLIHGENDVFKVTADEMDDFLANVTSDMDGKQVTEQGKKILHTCLQVLKLRQKDERLTPEQSSLLADIEQLN</sequence>
<dbReference type="Proteomes" id="UP000067598">
    <property type="component" value="Unassembled WGS sequence"/>
</dbReference>